<dbReference type="OMA" id="TCETVQG"/>
<keyword evidence="3" id="KW-0963">Cytoplasm</keyword>
<evidence type="ECO:0000256" key="6">
    <source>
        <dbReference type="ARBA" id="ARBA00023056"/>
    </source>
</evidence>
<dbReference type="OrthoDB" id="2014201at2759"/>
<keyword evidence="8" id="KW-0464">Manganese</keyword>
<feature type="non-terminal residue" evidence="14">
    <location>
        <position position="335"/>
    </location>
</feature>
<protein>
    <recommendedName>
        <fullName evidence="10">glycogenin glucosyltransferase</fullName>
        <ecNumber evidence="10">2.4.1.186</ecNumber>
    </recommendedName>
</protein>
<keyword evidence="4" id="KW-0808">Transferase</keyword>
<comment type="catalytic activity">
    <reaction evidence="12">
        <text>L-tyrosyl-[glycogenin] + UDP-alpha-D-glucose = alpha-D-glucosyl-L-tyrosyl-[glycogenin] + UDP + H(+)</text>
        <dbReference type="Rhea" id="RHEA:23360"/>
        <dbReference type="Rhea" id="RHEA-COMP:14604"/>
        <dbReference type="Rhea" id="RHEA-COMP:14605"/>
        <dbReference type="ChEBI" id="CHEBI:15378"/>
        <dbReference type="ChEBI" id="CHEBI:46858"/>
        <dbReference type="ChEBI" id="CHEBI:58223"/>
        <dbReference type="ChEBI" id="CHEBI:58885"/>
        <dbReference type="ChEBI" id="CHEBI:140573"/>
        <dbReference type="EC" id="2.4.1.186"/>
    </reaction>
</comment>
<dbReference type="CDD" id="cd02537">
    <property type="entry name" value="GT8_Glycogenin"/>
    <property type="match status" value="1"/>
</dbReference>
<evidence type="ECO:0000256" key="2">
    <source>
        <dbReference type="ARBA" id="ARBA00004496"/>
    </source>
</evidence>
<dbReference type="EC" id="2.4.1.186" evidence="10"/>
<dbReference type="GO" id="GO:0008466">
    <property type="term" value="F:glycogenin glucosyltransferase activity"/>
    <property type="evidence" value="ECO:0007669"/>
    <property type="project" value="UniProtKB-EC"/>
</dbReference>
<dbReference type="Proteomes" id="UP000054359">
    <property type="component" value="Unassembled WGS sequence"/>
</dbReference>
<evidence type="ECO:0000256" key="5">
    <source>
        <dbReference type="ARBA" id="ARBA00022723"/>
    </source>
</evidence>
<evidence type="ECO:0000256" key="4">
    <source>
        <dbReference type="ARBA" id="ARBA00022679"/>
    </source>
</evidence>
<evidence type="ECO:0000256" key="8">
    <source>
        <dbReference type="ARBA" id="ARBA00023211"/>
    </source>
</evidence>
<keyword evidence="6" id="KW-0320">Glycogen biosynthesis</keyword>
<evidence type="ECO:0000256" key="13">
    <source>
        <dbReference type="ARBA" id="ARBA00057883"/>
    </source>
</evidence>
<evidence type="ECO:0000256" key="11">
    <source>
        <dbReference type="ARBA" id="ARBA00050886"/>
    </source>
</evidence>
<evidence type="ECO:0000256" key="10">
    <source>
        <dbReference type="ARBA" id="ARBA00038934"/>
    </source>
</evidence>
<dbReference type="FunFam" id="3.90.550.10:FF:000092">
    <property type="entry name" value="Glycogenin 2"/>
    <property type="match status" value="1"/>
</dbReference>
<keyword evidence="15" id="KW-1185">Reference proteome</keyword>
<dbReference type="Pfam" id="PF01501">
    <property type="entry name" value="Glyco_transf_8"/>
    <property type="match status" value="1"/>
</dbReference>
<dbReference type="GO" id="GO:0046872">
    <property type="term" value="F:metal ion binding"/>
    <property type="evidence" value="ECO:0007669"/>
    <property type="project" value="UniProtKB-KW"/>
</dbReference>
<accession>A0A087UH86</accession>
<dbReference type="Gene3D" id="3.90.550.10">
    <property type="entry name" value="Spore Coat Polysaccharide Biosynthesis Protein SpsA, Chain A"/>
    <property type="match status" value="1"/>
</dbReference>
<keyword evidence="7" id="KW-0325">Glycoprotein</keyword>
<gene>
    <name evidence="14" type="ORF">X975_12132</name>
</gene>
<evidence type="ECO:0000256" key="7">
    <source>
        <dbReference type="ARBA" id="ARBA00023180"/>
    </source>
</evidence>
<dbReference type="STRING" id="407821.A0A087UH86"/>
<organism evidence="14 15">
    <name type="scientific">Stegodyphus mimosarum</name>
    <name type="common">African social velvet spider</name>
    <dbReference type="NCBI Taxonomy" id="407821"/>
    <lineage>
        <taxon>Eukaryota</taxon>
        <taxon>Metazoa</taxon>
        <taxon>Ecdysozoa</taxon>
        <taxon>Arthropoda</taxon>
        <taxon>Chelicerata</taxon>
        <taxon>Arachnida</taxon>
        <taxon>Araneae</taxon>
        <taxon>Araneomorphae</taxon>
        <taxon>Entelegynae</taxon>
        <taxon>Eresoidea</taxon>
        <taxon>Eresidae</taxon>
        <taxon>Stegodyphus</taxon>
    </lineage>
</organism>
<evidence type="ECO:0000256" key="1">
    <source>
        <dbReference type="ARBA" id="ARBA00001936"/>
    </source>
</evidence>
<reference evidence="14 15" key="1">
    <citation type="submission" date="2013-11" db="EMBL/GenBank/DDBJ databases">
        <title>Genome sequencing of Stegodyphus mimosarum.</title>
        <authorList>
            <person name="Bechsgaard J."/>
        </authorList>
    </citation>
    <scope>NUCLEOTIDE SEQUENCE [LARGE SCALE GENOMIC DNA]</scope>
</reference>
<keyword evidence="5" id="KW-0479">Metal-binding</keyword>
<comment type="similarity">
    <text evidence="9">Belongs to the glycosyltransferase 8 family. Glycogenin subfamily.</text>
</comment>
<dbReference type="InterPro" id="IPR050587">
    <property type="entry name" value="GNT1/Glycosyltrans_8"/>
</dbReference>
<comment type="catalytic activity">
    <reaction evidence="11">
        <text>[1,4-alpha-D-glucosyl](n)-L-tyrosyl-[glycogenin] + UDP-alpha-D-glucose = [1,4-alpha-D-glucosyl](n+1)-L-tyrosyl-[glycogenin] + UDP + H(+)</text>
        <dbReference type="Rhea" id="RHEA:56560"/>
        <dbReference type="Rhea" id="RHEA-COMP:14606"/>
        <dbReference type="Rhea" id="RHEA-COMP:14607"/>
        <dbReference type="ChEBI" id="CHEBI:15378"/>
        <dbReference type="ChEBI" id="CHEBI:58223"/>
        <dbReference type="ChEBI" id="CHEBI:58885"/>
        <dbReference type="ChEBI" id="CHEBI:140574"/>
        <dbReference type="EC" id="2.4.1.186"/>
    </reaction>
</comment>
<dbReference type="GO" id="GO:0005737">
    <property type="term" value="C:cytoplasm"/>
    <property type="evidence" value="ECO:0007669"/>
    <property type="project" value="UniProtKB-SubCell"/>
</dbReference>
<proteinExistence type="inferred from homology"/>
<evidence type="ECO:0000313" key="15">
    <source>
        <dbReference type="Proteomes" id="UP000054359"/>
    </source>
</evidence>
<dbReference type="SUPFAM" id="SSF53448">
    <property type="entry name" value="Nucleotide-diphospho-sugar transferases"/>
    <property type="match status" value="1"/>
</dbReference>
<dbReference type="InterPro" id="IPR029044">
    <property type="entry name" value="Nucleotide-diphossugar_trans"/>
</dbReference>
<comment type="function">
    <text evidence="13">Self-glucosylating initiator of glycogen synthesis. It catalyzes the formation of a short alpha (1,4)-glucosyl chain covalently attached via a glucose 1-O-tyrosyl linkage to internal tyrosine residues and these chains act as primers for the elongation reaction catalyzed by glycogen synthase.</text>
</comment>
<evidence type="ECO:0000256" key="12">
    <source>
        <dbReference type="ARBA" id="ARBA00052293"/>
    </source>
</evidence>
<comment type="cofactor">
    <cofactor evidence="1">
        <name>Mn(2+)</name>
        <dbReference type="ChEBI" id="CHEBI:29035"/>
    </cofactor>
</comment>
<dbReference type="EMBL" id="KK119788">
    <property type="protein sequence ID" value="KFM76725.1"/>
    <property type="molecule type" value="Genomic_DNA"/>
</dbReference>
<evidence type="ECO:0000313" key="14">
    <source>
        <dbReference type="EMBL" id="KFM76725.1"/>
    </source>
</evidence>
<dbReference type="PANTHER" id="PTHR11183">
    <property type="entry name" value="GLYCOGENIN SUBFAMILY MEMBER"/>
    <property type="match status" value="1"/>
</dbReference>
<name>A0A087UH86_STEMI</name>
<sequence length="335" mass="38660">MEQSNFAYVTLATDDDYTRGALVLAHSLKLVETKHKLVVLVTDGISEAFRDKLNKVYDLVEHVNVLDSKDEESLLLMERPELGVTFTKLHCWKLTQFSKCVFLDADTLVLKNCDELFEREELSAVPDIGWPDCFNSGVFVFKPSKETYKKLLDMAVQQGSFDGGDQGLLNMFFSDWSTKDISRHLSFIYNMNTSTCYTYLPAYKQFGQNVKIVHFLGNKKPWMYSYNKELKTVAPAEDWNHSHEHLKYWWTIYTEHVEEIKNTGIAESFSDMSISSPKTAEVPLRSPLLERSLSDEASRLYAWEHGQIDYMGRDSFENIQKKIDEAVLNLYCLSV</sequence>
<dbReference type="AlphaFoldDB" id="A0A087UH86"/>
<evidence type="ECO:0000256" key="9">
    <source>
        <dbReference type="ARBA" id="ARBA00038162"/>
    </source>
</evidence>
<dbReference type="GO" id="GO:0005978">
    <property type="term" value="P:glycogen biosynthetic process"/>
    <property type="evidence" value="ECO:0007669"/>
    <property type="project" value="UniProtKB-KW"/>
</dbReference>
<comment type="subcellular location">
    <subcellularLocation>
        <location evidence="2">Cytoplasm</location>
    </subcellularLocation>
</comment>
<evidence type="ECO:0000256" key="3">
    <source>
        <dbReference type="ARBA" id="ARBA00022490"/>
    </source>
</evidence>
<dbReference type="InterPro" id="IPR002495">
    <property type="entry name" value="Glyco_trans_8"/>
</dbReference>